<dbReference type="InterPro" id="IPR036318">
    <property type="entry name" value="FAD-bd_PCMH-like_sf"/>
</dbReference>
<keyword evidence="3" id="KW-0732">Signal</keyword>
<organism evidence="5 6">
    <name type="scientific">Phialocephala subalpina</name>
    <dbReference type="NCBI Taxonomy" id="576137"/>
    <lineage>
        <taxon>Eukaryota</taxon>
        <taxon>Fungi</taxon>
        <taxon>Dikarya</taxon>
        <taxon>Ascomycota</taxon>
        <taxon>Pezizomycotina</taxon>
        <taxon>Leotiomycetes</taxon>
        <taxon>Helotiales</taxon>
        <taxon>Mollisiaceae</taxon>
        <taxon>Phialocephala</taxon>
        <taxon>Phialocephala fortinii species complex</taxon>
    </lineage>
</organism>
<dbReference type="GO" id="GO:0071949">
    <property type="term" value="F:FAD binding"/>
    <property type="evidence" value="ECO:0007669"/>
    <property type="project" value="InterPro"/>
</dbReference>
<feature type="chain" id="PRO_5011956412" evidence="3">
    <location>
        <begin position="19"/>
        <end position="640"/>
    </location>
</feature>
<dbReference type="PANTHER" id="PTHR13878">
    <property type="entry name" value="GULONOLACTONE OXIDASE"/>
    <property type="match status" value="1"/>
</dbReference>
<evidence type="ECO:0000313" key="5">
    <source>
        <dbReference type="EMBL" id="CZR69696.1"/>
    </source>
</evidence>
<dbReference type="Pfam" id="PF08031">
    <property type="entry name" value="BBE"/>
    <property type="match status" value="1"/>
</dbReference>
<dbReference type="Proteomes" id="UP000184330">
    <property type="component" value="Unassembled WGS sequence"/>
</dbReference>
<dbReference type="STRING" id="576137.A0A1L7XXE5"/>
<dbReference type="Pfam" id="PF01565">
    <property type="entry name" value="FAD_binding_4"/>
    <property type="match status" value="1"/>
</dbReference>
<evidence type="ECO:0000256" key="3">
    <source>
        <dbReference type="SAM" id="SignalP"/>
    </source>
</evidence>
<dbReference type="OrthoDB" id="415825at2759"/>
<dbReference type="EMBL" id="FJOG01000077">
    <property type="protein sequence ID" value="CZR69696.1"/>
    <property type="molecule type" value="Genomic_DNA"/>
</dbReference>
<dbReference type="InterPro" id="IPR006094">
    <property type="entry name" value="Oxid_FAD_bind_N"/>
</dbReference>
<dbReference type="InterPro" id="IPR012951">
    <property type="entry name" value="BBE"/>
</dbReference>
<evidence type="ECO:0000313" key="6">
    <source>
        <dbReference type="Proteomes" id="UP000184330"/>
    </source>
</evidence>
<name>A0A1L7XXE5_9HELO</name>
<dbReference type="GO" id="GO:0016491">
    <property type="term" value="F:oxidoreductase activity"/>
    <property type="evidence" value="ECO:0007669"/>
    <property type="project" value="UniProtKB-KW"/>
</dbReference>
<feature type="domain" description="FAD-binding PCMH-type" evidence="4">
    <location>
        <begin position="152"/>
        <end position="331"/>
    </location>
</feature>
<dbReference type="InterPro" id="IPR016169">
    <property type="entry name" value="FAD-bd_PCMH_sub2"/>
</dbReference>
<reference evidence="5 6" key="1">
    <citation type="submission" date="2016-03" db="EMBL/GenBank/DDBJ databases">
        <authorList>
            <person name="Ploux O."/>
        </authorList>
    </citation>
    <scope>NUCLEOTIDE SEQUENCE [LARGE SCALE GENOMIC DNA]</scope>
    <source>
        <strain evidence="5 6">UAMH 11012</strain>
    </source>
</reference>
<feature type="signal peptide" evidence="3">
    <location>
        <begin position="1"/>
        <end position="18"/>
    </location>
</feature>
<dbReference type="SUPFAM" id="SSF56176">
    <property type="entry name" value="FAD-binding/transporter-associated domain-like"/>
    <property type="match status" value="1"/>
</dbReference>
<comment type="similarity">
    <text evidence="1">Belongs to the oxygen-dependent FAD-linked oxidoreductase family.</text>
</comment>
<protein>
    <submittedName>
        <fullName evidence="5">Related to isoamyl alcohol oxidase</fullName>
    </submittedName>
</protein>
<keyword evidence="6" id="KW-1185">Reference proteome</keyword>
<sequence>MFFRYALWIFGFSVLVRCVNFPYENITLSDADVATDPSIAFGSLSNPSIPPTSTGCKVFPGDKQWPNYSQWAKFNNSLGEVLIKGVPPATVCYTGAYDASQCAAVTAQYFDGASITDDPVRIENEWLDGDSCPAQVYNNVPGGNTTNPACNVAAYPAYVVNVTTVKHIQLAVNFARNSGIRLIVKNTGHDLRGQSTGAGSLSLWTHYLKDFEYLPYFSIGNYSGKAVRVAVGMQSSDLAAAATKSNVTIVIPGGPTVGGGGGWFMGGGHGFHTSKLGLGADQILSLELVTADGRFITADPSTNTDLFWALRGGGGSTWGAVTSVIVKAYDITNAAAISHPIVFSTGNSTSTIVSNEIFWAGIRTYFQWAPQICDVGGVGFNYIYNLGNELEFTVIFFMPGMTVAQADAFANPLYLALQKNGINLTNPNVVTRRSVSAAVSSLVNTAAIAYPSRGAGEMNVRLASRLFPRENLENPRLFNATLEAIHTAVVMGGYTLHSANHCPTLAAAGYPDNAVVPAYRETAMHAQLWDDGYAIGPVELQAQRHKRFARYFQIWRNVSPGAGAYMGEADPAEPNWQVAFYGENYPRLLSIKNKWDPWGLFWAKTAAGSEGWEVRTPFPQEVPTQNASDLRFCQPLNFAP</sequence>
<dbReference type="Gene3D" id="3.30.465.10">
    <property type="match status" value="2"/>
</dbReference>
<dbReference type="PROSITE" id="PS51387">
    <property type="entry name" value="FAD_PCMH"/>
    <property type="match status" value="1"/>
</dbReference>
<evidence type="ECO:0000256" key="1">
    <source>
        <dbReference type="ARBA" id="ARBA00005466"/>
    </source>
</evidence>
<gene>
    <name evidence="5" type="ORF">PAC_19596</name>
</gene>
<dbReference type="AlphaFoldDB" id="A0A1L7XXE5"/>
<accession>A0A1L7XXE5</accession>
<proteinExistence type="inferred from homology"/>
<evidence type="ECO:0000256" key="2">
    <source>
        <dbReference type="ARBA" id="ARBA00023002"/>
    </source>
</evidence>
<dbReference type="InterPro" id="IPR016166">
    <property type="entry name" value="FAD-bd_PCMH"/>
</dbReference>
<dbReference type="InterPro" id="IPR050432">
    <property type="entry name" value="FAD-linked_Oxidoreductases_BP"/>
</dbReference>
<evidence type="ECO:0000259" key="4">
    <source>
        <dbReference type="PROSITE" id="PS51387"/>
    </source>
</evidence>
<dbReference type="PANTHER" id="PTHR13878:SF91">
    <property type="entry name" value="FAD BINDING DOMAIN PROTEIN (AFU_ORTHOLOGUE AFUA_6G12070)-RELATED"/>
    <property type="match status" value="1"/>
</dbReference>
<keyword evidence="2" id="KW-0560">Oxidoreductase</keyword>